<keyword evidence="4 10" id="KW-0133">Cell shape</keyword>
<keyword evidence="10" id="KW-0813">Transport</keyword>
<dbReference type="Pfam" id="PF03023">
    <property type="entry name" value="MurJ"/>
    <property type="match status" value="1"/>
</dbReference>
<dbReference type="CDD" id="cd13123">
    <property type="entry name" value="MATE_MurJ_like"/>
    <property type="match status" value="1"/>
</dbReference>
<keyword evidence="2 10" id="KW-1003">Cell membrane</keyword>
<feature type="transmembrane region" description="Helical" evidence="10">
    <location>
        <begin position="185"/>
        <end position="207"/>
    </location>
</feature>
<gene>
    <name evidence="10 12" type="primary">murJ</name>
    <name evidence="12" type="ORF">Thiowin_00774</name>
</gene>
<keyword evidence="6 10" id="KW-1133">Transmembrane helix</keyword>
<feature type="transmembrane region" description="Helical" evidence="10">
    <location>
        <begin position="119"/>
        <end position="145"/>
    </location>
</feature>
<feature type="compositionally biased region" description="Basic and acidic residues" evidence="11">
    <location>
        <begin position="551"/>
        <end position="564"/>
    </location>
</feature>
<dbReference type="PRINTS" id="PR01806">
    <property type="entry name" value="VIRFACTRMVIN"/>
</dbReference>
<proteinExistence type="inferred from homology"/>
<evidence type="ECO:0000256" key="4">
    <source>
        <dbReference type="ARBA" id="ARBA00022960"/>
    </source>
</evidence>
<dbReference type="Proteomes" id="UP001432180">
    <property type="component" value="Chromosome"/>
</dbReference>
<keyword evidence="10" id="KW-0961">Cell wall biogenesis/degradation</keyword>
<evidence type="ECO:0000256" key="8">
    <source>
        <dbReference type="ARBA" id="ARBA00060041"/>
    </source>
</evidence>
<feature type="transmembrane region" description="Helical" evidence="10">
    <location>
        <begin position="382"/>
        <end position="399"/>
    </location>
</feature>
<feature type="transmembrane region" description="Helical" evidence="10">
    <location>
        <begin position="470"/>
        <end position="491"/>
    </location>
</feature>
<evidence type="ECO:0000256" key="7">
    <source>
        <dbReference type="ARBA" id="ARBA00023136"/>
    </source>
</evidence>
<name>A0ABZ0S5Q2_9GAMM</name>
<comment type="function">
    <text evidence="8 10">Involved in peptidoglycan biosynthesis. Transports lipid-linked peptidoglycan precursors from the inner to the outer leaflet of the cytoplasmic membrane.</text>
</comment>
<keyword evidence="5 10" id="KW-0573">Peptidoglycan synthesis</keyword>
<dbReference type="RefSeq" id="WP_328986403.1">
    <property type="nucleotide sequence ID" value="NZ_CP121472.1"/>
</dbReference>
<feature type="transmembrane region" description="Helical" evidence="10">
    <location>
        <begin position="157"/>
        <end position="179"/>
    </location>
</feature>
<evidence type="ECO:0000313" key="13">
    <source>
        <dbReference type="Proteomes" id="UP001432180"/>
    </source>
</evidence>
<keyword evidence="7 10" id="KW-0472">Membrane</keyword>
<evidence type="ECO:0000256" key="2">
    <source>
        <dbReference type="ARBA" id="ARBA00022475"/>
    </source>
</evidence>
<evidence type="ECO:0000313" key="12">
    <source>
        <dbReference type="EMBL" id="WPL15855.1"/>
    </source>
</evidence>
<dbReference type="InterPro" id="IPR051050">
    <property type="entry name" value="Lipid_II_flippase_MurJ/MviN"/>
</dbReference>
<dbReference type="PANTHER" id="PTHR47019">
    <property type="entry name" value="LIPID II FLIPPASE MURJ"/>
    <property type="match status" value="1"/>
</dbReference>
<feature type="region of interest" description="Disordered" evidence="11">
    <location>
        <begin position="538"/>
        <end position="576"/>
    </location>
</feature>
<evidence type="ECO:0000256" key="11">
    <source>
        <dbReference type="SAM" id="MobiDB-lite"/>
    </source>
</evidence>
<dbReference type="PANTHER" id="PTHR47019:SF1">
    <property type="entry name" value="LIPID II FLIPPASE MURJ"/>
    <property type="match status" value="1"/>
</dbReference>
<evidence type="ECO:0000256" key="9">
    <source>
        <dbReference type="ARBA" id="ARBA00061532"/>
    </source>
</evidence>
<feature type="transmembrane region" description="Helical" evidence="10">
    <location>
        <begin position="302"/>
        <end position="320"/>
    </location>
</feature>
<evidence type="ECO:0000256" key="10">
    <source>
        <dbReference type="HAMAP-Rule" id="MF_02078"/>
    </source>
</evidence>
<evidence type="ECO:0000256" key="5">
    <source>
        <dbReference type="ARBA" id="ARBA00022984"/>
    </source>
</evidence>
<dbReference type="EMBL" id="CP121472">
    <property type="protein sequence ID" value="WPL15855.1"/>
    <property type="molecule type" value="Genomic_DNA"/>
</dbReference>
<comment type="pathway">
    <text evidence="10">Cell wall biogenesis; peptidoglycan biosynthesis.</text>
</comment>
<evidence type="ECO:0000256" key="1">
    <source>
        <dbReference type="ARBA" id="ARBA00004651"/>
    </source>
</evidence>
<keyword evidence="13" id="KW-1185">Reference proteome</keyword>
<reference evidence="12 13" key="1">
    <citation type="journal article" date="2023" name="Microorganisms">
        <title>Thiorhodovibrio frisius and Trv. litoralis spp. nov., Two Novel Members from a Clade of Fastidious Purple Sulfur Bacteria That Exhibit Unique Red-Shifted Light-Harvesting Capabilities.</title>
        <authorList>
            <person name="Methner A."/>
            <person name="Kuzyk S.B."/>
            <person name="Petersen J."/>
            <person name="Bauer S."/>
            <person name="Brinkmann H."/>
            <person name="Sichau K."/>
            <person name="Wanner G."/>
            <person name="Wolf J."/>
            <person name="Neumann-Schaal M."/>
            <person name="Henke P."/>
            <person name="Tank M."/>
            <person name="Sproer C."/>
            <person name="Bunk B."/>
            <person name="Overmann J."/>
        </authorList>
    </citation>
    <scope>NUCLEOTIDE SEQUENCE [LARGE SCALE GENOMIC DNA]</scope>
    <source>
        <strain evidence="12 13">DSM 6702</strain>
    </source>
</reference>
<dbReference type="HAMAP" id="MF_02078">
    <property type="entry name" value="MurJ_MviN"/>
    <property type="match status" value="1"/>
</dbReference>
<feature type="transmembrane region" description="Helical" evidence="10">
    <location>
        <begin position="436"/>
        <end position="458"/>
    </location>
</feature>
<sequence length="576" mass="61259">MKQPDLELLSTKLSSTKLSMSQAESSASLAGAVAQVGGGTLLSRLLGFARDFLIARLFGASQATDAFFVAFRLPNMMRRLFAEGAFAAALIPALTRTGGQGCDPHEARRKLISEFAGSLTALLLLITGLGLLAAPVLVWLLAPGFSADGQQLQLTSALLRLTLPYLLFIGLTALAGAVLNSLEHFAVPALTPALLNLSLIGCALLLAPRLEQPVFALAWGVLFGGLAQLALQLAALARLGLLVTPSISWHNPELARLLAAMGPTLIGMSVTQINLLLDTLLASFLLAGSISWLYYAERLMDFPLGILGAALGTAILPRLTRIHATGRSDDFNTTLDWALRWVLLLGLPAATGLLLLAEPMIATLFSSDHFDAADVHQTSRALMAYALGLPFFMAYKVIAPGFFSRNDLTTPLRIGLISLATNLVLSVLLMRPFGHAGLALATSVATALGVGLLLRAMLRAQHAKLRPGWSGLLLRSALGTAVMALLIAWIVTRMPVSRDPGFADGILPLTGLILVGASVYPLTLIVLGFRGKHVRPERQPCALPTPADQDSNSRADQARPRDEQSWPEPTRSRPSL</sequence>
<evidence type="ECO:0000256" key="3">
    <source>
        <dbReference type="ARBA" id="ARBA00022692"/>
    </source>
</evidence>
<evidence type="ECO:0000256" key="6">
    <source>
        <dbReference type="ARBA" id="ARBA00022989"/>
    </source>
</evidence>
<comment type="similarity">
    <text evidence="9 10">Belongs to the MurJ/MviN family.</text>
</comment>
<keyword evidence="10" id="KW-0997">Cell inner membrane</keyword>
<feature type="transmembrane region" description="Helical" evidence="10">
    <location>
        <begin position="341"/>
        <end position="362"/>
    </location>
</feature>
<protein>
    <recommendedName>
        <fullName evidence="10">Probable lipid II flippase MurJ</fullName>
    </recommendedName>
</protein>
<dbReference type="NCBIfam" id="TIGR01695">
    <property type="entry name" value="murJ_mviN"/>
    <property type="match status" value="1"/>
</dbReference>
<feature type="transmembrane region" description="Helical" evidence="10">
    <location>
        <begin position="411"/>
        <end position="430"/>
    </location>
</feature>
<accession>A0ABZ0S5Q2</accession>
<feature type="transmembrane region" description="Helical" evidence="10">
    <location>
        <begin position="214"/>
        <end position="234"/>
    </location>
</feature>
<organism evidence="12 13">
    <name type="scientific">Thiorhodovibrio winogradskyi</name>
    <dbReference type="NCBI Taxonomy" id="77007"/>
    <lineage>
        <taxon>Bacteria</taxon>
        <taxon>Pseudomonadati</taxon>
        <taxon>Pseudomonadota</taxon>
        <taxon>Gammaproteobacteria</taxon>
        <taxon>Chromatiales</taxon>
        <taxon>Chromatiaceae</taxon>
        <taxon>Thiorhodovibrio</taxon>
    </lineage>
</organism>
<feature type="transmembrane region" description="Helical" evidence="10">
    <location>
        <begin position="53"/>
        <end position="73"/>
    </location>
</feature>
<feature type="transmembrane region" description="Helical" evidence="10">
    <location>
        <begin position="275"/>
        <end position="296"/>
    </location>
</feature>
<feature type="transmembrane region" description="Helical" evidence="10">
    <location>
        <begin position="506"/>
        <end position="529"/>
    </location>
</feature>
<comment type="subcellular location">
    <subcellularLocation>
        <location evidence="10">Cell inner membrane</location>
        <topology evidence="10">Multi-pass membrane protein</topology>
    </subcellularLocation>
    <subcellularLocation>
        <location evidence="1">Cell membrane</location>
        <topology evidence="1">Multi-pass membrane protein</topology>
    </subcellularLocation>
</comment>
<dbReference type="InterPro" id="IPR004268">
    <property type="entry name" value="MurJ"/>
</dbReference>
<keyword evidence="3 10" id="KW-0812">Transmembrane</keyword>